<feature type="region of interest" description="Disordered" evidence="3">
    <location>
        <begin position="35"/>
        <end position="66"/>
    </location>
</feature>
<dbReference type="PANTHER" id="PTHR45614:SF218">
    <property type="entry name" value="TRANSCRIPTION FACTOR MYB119-RELATED"/>
    <property type="match status" value="1"/>
</dbReference>
<dbReference type="Pfam" id="PF00249">
    <property type="entry name" value="Myb_DNA-binding"/>
    <property type="match status" value="2"/>
</dbReference>
<evidence type="ECO:0000256" key="3">
    <source>
        <dbReference type="SAM" id="MobiDB-lite"/>
    </source>
</evidence>
<dbReference type="GO" id="GO:0000981">
    <property type="term" value="F:DNA-binding transcription factor activity, RNA polymerase II-specific"/>
    <property type="evidence" value="ECO:0007669"/>
    <property type="project" value="TreeGrafter"/>
</dbReference>
<reference evidence="7" key="1">
    <citation type="submission" date="2020-02" db="EMBL/GenBank/DDBJ databases">
        <authorList>
            <person name="Scholz U."/>
            <person name="Mascher M."/>
            <person name="Fiebig A."/>
        </authorList>
    </citation>
    <scope>NUCLEOTIDE SEQUENCE</scope>
</reference>
<evidence type="ECO:0000259" key="4">
    <source>
        <dbReference type="PROSITE" id="PS50090"/>
    </source>
</evidence>
<keyword evidence="2" id="KW-0238">DNA-binding</keyword>
<dbReference type="AlphaFoldDB" id="A0A7I8K1X9"/>
<feature type="domain" description="Myb-like" evidence="4">
    <location>
        <begin position="178"/>
        <end position="228"/>
    </location>
</feature>
<evidence type="ECO:0000256" key="1">
    <source>
        <dbReference type="ARBA" id="ARBA00022737"/>
    </source>
</evidence>
<dbReference type="GO" id="GO:0005634">
    <property type="term" value="C:nucleus"/>
    <property type="evidence" value="ECO:0007669"/>
    <property type="project" value="TreeGrafter"/>
</dbReference>
<evidence type="ECO:0000259" key="5">
    <source>
        <dbReference type="PROSITE" id="PS51293"/>
    </source>
</evidence>
<feature type="domain" description="SANT" evidence="5">
    <location>
        <begin position="181"/>
        <end position="232"/>
    </location>
</feature>
<dbReference type="SMART" id="SM00717">
    <property type="entry name" value="SANT"/>
    <property type="match status" value="2"/>
</dbReference>
<dbReference type="InterPro" id="IPR050560">
    <property type="entry name" value="MYB_TF"/>
</dbReference>
<feature type="domain" description="HTH myb-type" evidence="6">
    <location>
        <begin position="126"/>
        <end position="181"/>
    </location>
</feature>
<accession>A0A7I8K1X9</accession>
<dbReference type="PROSITE" id="PS50090">
    <property type="entry name" value="MYB_LIKE"/>
    <property type="match status" value="2"/>
</dbReference>
<sequence>MEGENDMESKCSPLLRPAPPLRPLERFLLSSEGLELHPAKRPSFQRPGKPEPSDASTPQQSHPPFGAIGAVPSGVLLDETSLLSGLFVDGDADGGFGSFAGGDVIAVPMVRKVREGRKPSSNAASDLNVVKGQWTAEEDRLLVQLVKQHGVKKWSQIAKKLLGRIGKQCRERWHNHLRPDIKKDIWTEEEERLLVEAHEKIGNRWAEIAKMIPGRTENSIKNHWNATKRRQNSRRKPKKEEFQVRKSPSSILQEYIRRKTLDDETFARNAAVDPQINFSSTVTILSPSSLAAPRNHLHSTLPALLDPASGKAPSVYTTELNLDEDTLTVEDFFMEGGGMTMAEETYVGVEAYSYAPQVNKSSDIYDYDEISQFMDVGHCGILTSTEEESYETVVRPDGVDGPAHNNRIVGCSVNGIRENSMARCLSSDVYLSHLFDGGFATSSTEVDQGSLPRVSFSKNTEASSVWSLNSGYKDDLDLIEMICSTQFSQRKSSRNSQDHLHRIT</sequence>
<dbReference type="CDD" id="cd00167">
    <property type="entry name" value="SANT"/>
    <property type="match status" value="2"/>
</dbReference>
<keyword evidence="1" id="KW-0677">Repeat</keyword>
<keyword evidence="8" id="KW-1185">Reference proteome</keyword>
<name>A0A7I8K1X9_SPIIN</name>
<dbReference type="EMBL" id="LR746264">
    <property type="protein sequence ID" value="CAA7389881.1"/>
    <property type="molecule type" value="Genomic_DNA"/>
</dbReference>
<dbReference type="InterPro" id="IPR017884">
    <property type="entry name" value="SANT_dom"/>
</dbReference>
<evidence type="ECO:0000256" key="2">
    <source>
        <dbReference type="ARBA" id="ARBA00023125"/>
    </source>
</evidence>
<dbReference type="Gene3D" id="1.10.10.60">
    <property type="entry name" value="Homeodomain-like"/>
    <property type="match status" value="2"/>
</dbReference>
<proteinExistence type="predicted"/>
<dbReference type="FunFam" id="1.10.10.60:FF:000010">
    <property type="entry name" value="Transcriptional activator Myb isoform A"/>
    <property type="match status" value="1"/>
</dbReference>
<dbReference type="InterPro" id="IPR009057">
    <property type="entry name" value="Homeodomain-like_sf"/>
</dbReference>
<evidence type="ECO:0000313" key="8">
    <source>
        <dbReference type="Proteomes" id="UP000663760"/>
    </source>
</evidence>
<dbReference type="Proteomes" id="UP000663760">
    <property type="component" value="Chromosome 1"/>
</dbReference>
<feature type="domain" description="HTH myb-type" evidence="6">
    <location>
        <begin position="182"/>
        <end position="232"/>
    </location>
</feature>
<dbReference type="InterPro" id="IPR017930">
    <property type="entry name" value="Myb_dom"/>
</dbReference>
<gene>
    <name evidence="7" type="ORF">SI8410_01001852</name>
</gene>
<organism evidence="7 8">
    <name type="scientific">Spirodela intermedia</name>
    <name type="common">Intermediate duckweed</name>
    <dbReference type="NCBI Taxonomy" id="51605"/>
    <lineage>
        <taxon>Eukaryota</taxon>
        <taxon>Viridiplantae</taxon>
        <taxon>Streptophyta</taxon>
        <taxon>Embryophyta</taxon>
        <taxon>Tracheophyta</taxon>
        <taxon>Spermatophyta</taxon>
        <taxon>Magnoliopsida</taxon>
        <taxon>Liliopsida</taxon>
        <taxon>Araceae</taxon>
        <taxon>Lemnoideae</taxon>
        <taxon>Spirodela</taxon>
    </lineage>
</organism>
<evidence type="ECO:0000259" key="6">
    <source>
        <dbReference type="PROSITE" id="PS51294"/>
    </source>
</evidence>
<dbReference type="OrthoDB" id="2143914at2759"/>
<dbReference type="PANTHER" id="PTHR45614">
    <property type="entry name" value="MYB PROTEIN-RELATED"/>
    <property type="match status" value="1"/>
</dbReference>
<dbReference type="SUPFAM" id="SSF46689">
    <property type="entry name" value="Homeodomain-like"/>
    <property type="match status" value="1"/>
</dbReference>
<dbReference type="InterPro" id="IPR001005">
    <property type="entry name" value="SANT/Myb"/>
</dbReference>
<dbReference type="GO" id="GO:0000978">
    <property type="term" value="F:RNA polymerase II cis-regulatory region sequence-specific DNA binding"/>
    <property type="evidence" value="ECO:0007669"/>
    <property type="project" value="TreeGrafter"/>
</dbReference>
<feature type="region of interest" description="Disordered" evidence="3">
    <location>
        <begin position="1"/>
        <end position="20"/>
    </location>
</feature>
<dbReference type="PROSITE" id="PS51294">
    <property type="entry name" value="HTH_MYB"/>
    <property type="match status" value="2"/>
</dbReference>
<dbReference type="PROSITE" id="PS51293">
    <property type="entry name" value="SANT"/>
    <property type="match status" value="1"/>
</dbReference>
<evidence type="ECO:0000313" key="7">
    <source>
        <dbReference type="EMBL" id="CAA7389881.1"/>
    </source>
</evidence>
<feature type="domain" description="Myb-like" evidence="4">
    <location>
        <begin position="126"/>
        <end position="177"/>
    </location>
</feature>
<protein>
    <submittedName>
        <fullName evidence="7">Uncharacterized protein</fullName>
    </submittedName>
</protein>